<dbReference type="SUPFAM" id="SSF53383">
    <property type="entry name" value="PLP-dependent transferases"/>
    <property type="match status" value="1"/>
</dbReference>
<gene>
    <name evidence="7" type="ORF">ABXZ36_03180</name>
</gene>
<comment type="caution">
    <text evidence="7">The sequence shown here is derived from an EMBL/GenBank/DDBJ whole genome shotgun (WGS) entry which is preliminary data.</text>
</comment>
<evidence type="ECO:0000256" key="5">
    <source>
        <dbReference type="ARBA" id="ARBA00023239"/>
    </source>
</evidence>
<dbReference type="Pfam" id="PF00282">
    <property type="entry name" value="Pyridoxal_deC"/>
    <property type="match status" value="1"/>
</dbReference>
<evidence type="ECO:0000256" key="2">
    <source>
        <dbReference type="ARBA" id="ARBA00009533"/>
    </source>
</evidence>
<dbReference type="PRINTS" id="PR00800">
    <property type="entry name" value="YHDCRBOXLASE"/>
</dbReference>
<evidence type="ECO:0000313" key="8">
    <source>
        <dbReference type="Proteomes" id="UP001549799"/>
    </source>
</evidence>
<dbReference type="PANTHER" id="PTHR11999:SF70">
    <property type="entry name" value="MIP05841P"/>
    <property type="match status" value="1"/>
</dbReference>
<protein>
    <submittedName>
        <fullName evidence="7">Aminotransferase class I/II-fold pyridoxal phosphate-dependent enzyme</fullName>
    </submittedName>
</protein>
<dbReference type="Gene3D" id="3.40.640.10">
    <property type="entry name" value="Type I PLP-dependent aspartate aminotransferase-like (Major domain)"/>
    <property type="match status" value="1"/>
</dbReference>
<evidence type="ECO:0000256" key="1">
    <source>
        <dbReference type="ARBA" id="ARBA00001933"/>
    </source>
</evidence>
<dbReference type="GO" id="GO:0008483">
    <property type="term" value="F:transaminase activity"/>
    <property type="evidence" value="ECO:0007669"/>
    <property type="project" value="UniProtKB-KW"/>
</dbReference>
<evidence type="ECO:0000256" key="3">
    <source>
        <dbReference type="ARBA" id="ARBA00022793"/>
    </source>
</evidence>
<dbReference type="InterPro" id="IPR015424">
    <property type="entry name" value="PyrdxlP-dep_Trfase"/>
</dbReference>
<evidence type="ECO:0000256" key="6">
    <source>
        <dbReference type="RuleBase" id="RU000382"/>
    </source>
</evidence>
<name>A0ABV2SR63_9FLAO</name>
<dbReference type="PROSITE" id="PS00392">
    <property type="entry name" value="DDC_GAD_HDC_YDC"/>
    <property type="match status" value="1"/>
</dbReference>
<keyword evidence="4 6" id="KW-0663">Pyridoxal phosphate</keyword>
<keyword evidence="8" id="KW-1185">Reference proteome</keyword>
<dbReference type="InterPro" id="IPR021115">
    <property type="entry name" value="Pyridoxal-P_BS"/>
</dbReference>
<organism evidence="7 8">
    <name type="scientific">Sediminicola arcticus</name>
    <dbReference type="NCBI Taxonomy" id="1574308"/>
    <lineage>
        <taxon>Bacteria</taxon>
        <taxon>Pseudomonadati</taxon>
        <taxon>Bacteroidota</taxon>
        <taxon>Flavobacteriia</taxon>
        <taxon>Flavobacteriales</taxon>
        <taxon>Flavobacteriaceae</taxon>
        <taxon>Sediminicola</taxon>
    </lineage>
</organism>
<evidence type="ECO:0000256" key="4">
    <source>
        <dbReference type="ARBA" id="ARBA00022898"/>
    </source>
</evidence>
<keyword evidence="5 6" id="KW-0456">Lyase</keyword>
<keyword evidence="7" id="KW-0032">Aminotransferase</keyword>
<dbReference type="EMBL" id="JBEXAE010000001">
    <property type="protein sequence ID" value="MET6989647.1"/>
    <property type="molecule type" value="Genomic_DNA"/>
</dbReference>
<keyword evidence="7" id="KW-0808">Transferase</keyword>
<dbReference type="Gene3D" id="3.90.1150.10">
    <property type="entry name" value="Aspartate Aminotransferase, domain 1"/>
    <property type="match status" value="1"/>
</dbReference>
<dbReference type="Proteomes" id="UP001549799">
    <property type="component" value="Unassembled WGS sequence"/>
</dbReference>
<evidence type="ECO:0000313" key="7">
    <source>
        <dbReference type="EMBL" id="MET6989647.1"/>
    </source>
</evidence>
<dbReference type="InterPro" id="IPR015422">
    <property type="entry name" value="PyrdxlP-dep_Trfase_small"/>
</dbReference>
<dbReference type="RefSeq" id="WP_354614017.1">
    <property type="nucleotide sequence ID" value="NZ_JBEXAE010000001.1"/>
</dbReference>
<comment type="cofactor">
    <cofactor evidence="1 6">
        <name>pyridoxal 5'-phosphate</name>
        <dbReference type="ChEBI" id="CHEBI:597326"/>
    </cofactor>
</comment>
<accession>A0ABV2SR63</accession>
<dbReference type="InterPro" id="IPR002129">
    <property type="entry name" value="PyrdxlP-dep_de-COase"/>
</dbReference>
<dbReference type="InterPro" id="IPR015421">
    <property type="entry name" value="PyrdxlP-dep_Trfase_major"/>
</dbReference>
<comment type="similarity">
    <text evidence="2 6">Belongs to the group II decarboxylase family.</text>
</comment>
<dbReference type="CDD" id="cd06450">
    <property type="entry name" value="DOPA_deC_like"/>
    <property type="match status" value="1"/>
</dbReference>
<sequence length="478" mass="54535">MNPDEFRKQAHLMVEWMADYMEHVEDYPVKSQVAPKTIYNQIESSIPDHGQEMEAIFKDFKEVVLPGITHWQNPNFFAYFQANTSPPSILAEMLTATLGVQGMKWETSPVATELEEKMMEWLRDGIGIPNEWAGVIQDSASMATLSAILTARERLSDYQVNENGFEGFTKLRVYCSDQTHSSIEKGAKIAGVGKKNVIKIPTNDLLEMRSGLLQEQIEKDIEEGYHPLCIVAALGTTGTMAMDPLEAIGRIAEKHGIWLHVDAAYAGAAFLLPEYQGLMKGIEKADSFVFNPHKWLFTNFDCTAYFVKDKKVLLNTFSILPEYLKTASDGLVNNYCDWGIPLGRRFRSLKLWFVMRHYGMEGLQKLLRLHIDLAMWLETEIDKNSSFELVVPRSMNLICFRYRPYEIEDEDAINTINEQLLQHLNAMGKLYLTHTKINGIYTLRMSIGQTNVAKSHVEKAWETIQKVAEEIAMNKKIE</sequence>
<proteinExistence type="inferred from homology"/>
<dbReference type="Gene3D" id="1.20.1340.10">
    <property type="entry name" value="dopa decarboxylase, N-terminal domain"/>
    <property type="match status" value="1"/>
</dbReference>
<dbReference type="InterPro" id="IPR010977">
    <property type="entry name" value="Aromatic_deC"/>
</dbReference>
<keyword evidence="3" id="KW-0210">Decarboxylase</keyword>
<reference evidence="7 8" key="1">
    <citation type="submission" date="2024-07" db="EMBL/GenBank/DDBJ databases">
        <title>The genome sequence of type strain Sediminicola arcticus GDMCC 1.2805.</title>
        <authorList>
            <person name="Liu Y."/>
        </authorList>
    </citation>
    <scope>NUCLEOTIDE SEQUENCE [LARGE SCALE GENOMIC DNA]</scope>
    <source>
        <strain evidence="7 8">GDMCC 1.2805</strain>
    </source>
</reference>
<dbReference type="PANTHER" id="PTHR11999">
    <property type="entry name" value="GROUP II PYRIDOXAL-5-PHOSPHATE DECARBOXYLASE"/>
    <property type="match status" value="1"/>
</dbReference>